<dbReference type="Gene3D" id="1.10.10.10">
    <property type="entry name" value="Winged helix-like DNA-binding domain superfamily/Winged helix DNA-binding domain"/>
    <property type="match status" value="1"/>
</dbReference>
<name>A0A510HIG4_9ACTN</name>
<dbReference type="Pfam" id="PF07729">
    <property type="entry name" value="FCD"/>
    <property type="match status" value="1"/>
</dbReference>
<evidence type="ECO:0000256" key="3">
    <source>
        <dbReference type="ARBA" id="ARBA00023163"/>
    </source>
</evidence>
<sequence>MGFEPAPVRRAREQVELQLREAILSGALRSGERLPSELELARSFGVSRATVREALGRLASAGLISRVPGASGGSFVRSVDHASLGKALGESIDNTFRFGSISFEELNRVRRLLEVPAAREAALRRSEEDIERLRHNIERQKNASVEDPRLAELDSGFHTAIAEASGNRVLAAFVYALHSVIREVLYLNISPEEGREVVRQHIAVAREIIRGDPEGAARAMEEHLDYIDRLQVWRRRDEG</sequence>
<dbReference type="OrthoDB" id="3172099at2"/>
<keyword evidence="1" id="KW-0805">Transcription regulation</keyword>
<dbReference type="GO" id="GO:0003677">
    <property type="term" value="F:DNA binding"/>
    <property type="evidence" value="ECO:0007669"/>
    <property type="project" value="UniProtKB-KW"/>
</dbReference>
<organism evidence="5 6">
    <name type="scientific">Rubrobacter xylanophilus</name>
    <dbReference type="NCBI Taxonomy" id="49319"/>
    <lineage>
        <taxon>Bacteria</taxon>
        <taxon>Bacillati</taxon>
        <taxon>Actinomycetota</taxon>
        <taxon>Rubrobacteria</taxon>
        <taxon>Rubrobacterales</taxon>
        <taxon>Rubrobacteraceae</taxon>
        <taxon>Rubrobacter</taxon>
    </lineage>
</organism>
<dbReference type="EMBL" id="AP019791">
    <property type="protein sequence ID" value="BBL79771.1"/>
    <property type="molecule type" value="Genomic_DNA"/>
</dbReference>
<keyword evidence="6" id="KW-1185">Reference proteome</keyword>
<dbReference type="InterPro" id="IPR036388">
    <property type="entry name" value="WH-like_DNA-bd_sf"/>
</dbReference>
<dbReference type="Proteomes" id="UP000318065">
    <property type="component" value="Chromosome"/>
</dbReference>
<evidence type="ECO:0000313" key="5">
    <source>
        <dbReference type="EMBL" id="BBL79771.1"/>
    </source>
</evidence>
<dbReference type="InterPro" id="IPR000524">
    <property type="entry name" value="Tscrpt_reg_HTH_GntR"/>
</dbReference>
<feature type="domain" description="HTH gntR-type" evidence="4">
    <location>
        <begin position="9"/>
        <end position="79"/>
    </location>
</feature>
<evidence type="ECO:0000256" key="1">
    <source>
        <dbReference type="ARBA" id="ARBA00023015"/>
    </source>
</evidence>
<dbReference type="InterPro" id="IPR011711">
    <property type="entry name" value="GntR_C"/>
</dbReference>
<keyword evidence="3" id="KW-0804">Transcription</keyword>
<dbReference type="GO" id="GO:0003700">
    <property type="term" value="F:DNA-binding transcription factor activity"/>
    <property type="evidence" value="ECO:0007669"/>
    <property type="project" value="InterPro"/>
</dbReference>
<dbReference type="RefSeq" id="WP_143527817.1">
    <property type="nucleotide sequence ID" value="NZ_AP019791.1"/>
</dbReference>
<gene>
    <name evidence="5" type="ORF">RxyAA322_16250</name>
</gene>
<dbReference type="Pfam" id="PF00392">
    <property type="entry name" value="GntR"/>
    <property type="match status" value="1"/>
</dbReference>
<protein>
    <submittedName>
        <fullName evidence="5">GntR family transcriptional regulator</fullName>
    </submittedName>
</protein>
<keyword evidence="2" id="KW-0238">DNA-binding</keyword>
<dbReference type="Gene3D" id="1.20.120.530">
    <property type="entry name" value="GntR ligand-binding domain-like"/>
    <property type="match status" value="1"/>
</dbReference>
<dbReference type="PRINTS" id="PR00035">
    <property type="entry name" value="HTHGNTR"/>
</dbReference>
<dbReference type="PANTHER" id="PTHR43537:SF5">
    <property type="entry name" value="UXU OPERON TRANSCRIPTIONAL REGULATOR"/>
    <property type="match status" value="1"/>
</dbReference>
<dbReference type="SUPFAM" id="SSF46785">
    <property type="entry name" value="Winged helix' DNA-binding domain"/>
    <property type="match status" value="1"/>
</dbReference>
<accession>A0A510HIG4</accession>
<evidence type="ECO:0000256" key="2">
    <source>
        <dbReference type="ARBA" id="ARBA00023125"/>
    </source>
</evidence>
<evidence type="ECO:0000313" key="6">
    <source>
        <dbReference type="Proteomes" id="UP000318065"/>
    </source>
</evidence>
<dbReference type="InterPro" id="IPR008920">
    <property type="entry name" value="TF_FadR/GntR_C"/>
</dbReference>
<dbReference type="InterPro" id="IPR036390">
    <property type="entry name" value="WH_DNA-bd_sf"/>
</dbReference>
<dbReference type="PROSITE" id="PS50949">
    <property type="entry name" value="HTH_GNTR"/>
    <property type="match status" value="1"/>
</dbReference>
<evidence type="ECO:0000259" key="4">
    <source>
        <dbReference type="PROSITE" id="PS50949"/>
    </source>
</evidence>
<dbReference type="SMART" id="SM00895">
    <property type="entry name" value="FCD"/>
    <property type="match status" value="1"/>
</dbReference>
<dbReference type="SMART" id="SM00345">
    <property type="entry name" value="HTH_GNTR"/>
    <property type="match status" value="1"/>
</dbReference>
<dbReference type="SUPFAM" id="SSF48008">
    <property type="entry name" value="GntR ligand-binding domain-like"/>
    <property type="match status" value="1"/>
</dbReference>
<dbReference type="PANTHER" id="PTHR43537">
    <property type="entry name" value="TRANSCRIPTIONAL REGULATOR, GNTR FAMILY"/>
    <property type="match status" value="1"/>
</dbReference>
<dbReference type="AlphaFoldDB" id="A0A510HIG4"/>
<reference evidence="5" key="1">
    <citation type="journal article" date="2019" name="Microbiol. Resour. Announc.">
        <title>Complete Genome Sequence of Rubrobacter xylanophilus Strain AA3-22, Isolated from Arima Onsen in Japan.</title>
        <authorList>
            <person name="Tomariguchi N."/>
            <person name="Miyazaki K."/>
        </authorList>
    </citation>
    <scope>NUCLEOTIDE SEQUENCE [LARGE SCALE GENOMIC DNA]</scope>
    <source>
        <strain evidence="5">AA3-22</strain>
    </source>
</reference>
<proteinExistence type="predicted"/>
<dbReference type="CDD" id="cd07377">
    <property type="entry name" value="WHTH_GntR"/>
    <property type="match status" value="1"/>
</dbReference>